<accession>M1E005</accession>
<dbReference type="Proteomes" id="UP000011115">
    <property type="component" value="Unassembled WGS sequence"/>
</dbReference>
<evidence type="ECO:0000313" key="3">
    <source>
        <dbReference type="Proteomes" id="UP000011115"/>
    </source>
</evidence>
<feature type="region of interest" description="Disordered" evidence="1">
    <location>
        <begin position="31"/>
        <end position="73"/>
    </location>
</feature>
<sequence>MKICELPNPFGESPTDCIFACRSDMVRTNLTKPPQKKAKGITTNEQRSNPPKKRWDDLPPGYKGKRKKHIARKKRVVEPQVDCLDLEDEELMTH</sequence>
<dbReference type="InParanoid" id="M1E005"/>
<keyword evidence="3" id="KW-1185">Reference proteome</keyword>
<evidence type="ECO:0000313" key="2">
    <source>
        <dbReference type="EnsemblPlants" id="PGSC0003DMT400097147"/>
    </source>
</evidence>
<dbReference type="AlphaFoldDB" id="M1E005"/>
<protein>
    <submittedName>
        <fullName evidence="2">Uncharacterized protein</fullName>
    </submittedName>
</protein>
<dbReference type="HOGENOM" id="CLU_2390254_0_0_1"/>
<reference evidence="3" key="1">
    <citation type="journal article" date="2011" name="Nature">
        <title>Genome sequence and analysis of the tuber crop potato.</title>
        <authorList>
            <consortium name="The Potato Genome Sequencing Consortium"/>
        </authorList>
    </citation>
    <scope>NUCLEOTIDE SEQUENCE [LARGE SCALE GENOMIC DNA]</scope>
    <source>
        <strain evidence="3">cv. DM1-3 516 R44</strain>
    </source>
</reference>
<name>M1E005_SOLTU</name>
<proteinExistence type="predicted"/>
<feature type="compositionally biased region" description="Basic residues" evidence="1">
    <location>
        <begin position="63"/>
        <end position="73"/>
    </location>
</feature>
<evidence type="ECO:0000256" key="1">
    <source>
        <dbReference type="SAM" id="MobiDB-lite"/>
    </source>
</evidence>
<dbReference type="EnsemblPlants" id="PGSC0003DMT400097147">
    <property type="protein sequence ID" value="PGSC0003DMT400097147"/>
    <property type="gene ID" value="PGSC0003DMG400046718"/>
</dbReference>
<dbReference type="Gramene" id="PGSC0003DMT400097147">
    <property type="protein sequence ID" value="PGSC0003DMT400097147"/>
    <property type="gene ID" value="PGSC0003DMG400046718"/>
</dbReference>
<reference evidence="2" key="2">
    <citation type="submission" date="2015-06" db="UniProtKB">
        <authorList>
            <consortium name="EnsemblPlants"/>
        </authorList>
    </citation>
    <scope>IDENTIFICATION</scope>
    <source>
        <strain evidence="2">DM1-3 516 R44</strain>
    </source>
</reference>
<organism evidence="2 3">
    <name type="scientific">Solanum tuberosum</name>
    <name type="common">Potato</name>
    <dbReference type="NCBI Taxonomy" id="4113"/>
    <lineage>
        <taxon>Eukaryota</taxon>
        <taxon>Viridiplantae</taxon>
        <taxon>Streptophyta</taxon>
        <taxon>Embryophyta</taxon>
        <taxon>Tracheophyta</taxon>
        <taxon>Spermatophyta</taxon>
        <taxon>Magnoliopsida</taxon>
        <taxon>eudicotyledons</taxon>
        <taxon>Gunneridae</taxon>
        <taxon>Pentapetalae</taxon>
        <taxon>asterids</taxon>
        <taxon>lamiids</taxon>
        <taxon>Solanales</taxon>
        <taxon>Solanaceae</taxon>
        <taxon>Solanoideae</taxon>
        <taxon>Solaneae</taxon>
        <taxon>Solanum</taxon>
    </lineage>
</organism>
<dbReference type="PaxDb" id="4113-PGSC0003DMT400097147"/>